<accession>A0A4R6YWF6</accession>
<evidence type="ECO:0000256" key="1">
    <source>
        <dbReference type="SAM" id="Coils"/>
    </source>
</evidence>
<organism evidence="3 4">
    <name type="scientific">Tahibacter aquaticus</name>
    <dbReference type="NCBI Taxonomy" id="520092"/>
    <lineage>
        <taxon>Bacteria</taxon>
        <taxon>Pseudomonadati</taxon>
        <taxon>Pseudomonadota</taxon>
        <taxon>Gammaproteobacteria</taxon>
        <taxon>Lysobacterales</taxon>
        <taxon>Rhodanobacteraceae</taxon>
        <taxon>Tahibacter</taxon>
    </lineage>
</organism>
<dbReference type="InterPro" id="IPR029044">
    <property type="entry name" value="Nucleotide-diphossugar_trans"/>
</dbReference>
<feature type="coiled-coil region" evidence="1">
    <location>
        <begin position="1227"/>
        <end position="1254"/>
    </location>
</feature>
<dbReference type="Proteomes" id="UP000295293">
    <property type="component" value="Unassembled WGS sequence"/>
</dbReference>
<keyword evidence="1" id="KW-0175">Coiled coil</keyword>
<dbReference type="PANTHER" id="PTHR43179">
    <property type="entry name" value="RHAMNOSYLTRANSFERASE WBBL"/>
    <property type="match status" value="1"/>
</dbReference>
<sequence>MPETESNVTSVRLLVHGSASAAWWQALQQQLPAQAALACASADCPLDGIPCQAVAGDSLASLLQQARTRWPQQDVILLQAGTQTPPRFAERLLAALALDGVLAASPLDDSSAWNPCADAASTTSERIDALCRAYGRGFALDSGEVSLLASAWQGRGLAALDLASLPSGLASLPGRCVRIDTLYLSGSGTRSKPATAPASALGELRQRLAQALQSGDFQPALFGYDGRPVLLHVLHGWGGGAERFVRDLAASDSAHAHLVLLARGNFPRRRFGEVLELYDGSFLGPPLRQLVLPRPIADTALAAYDWQQFFHGVLADYRVDALLVSSLIGHSLDALRSGLPTCVVTHDCYPLWPLLHRDFGDAALPFDAAQLHSDLAAADAEFEFACREPRYWQALRDGYVRAVVDSGATLAAPSRSALANVLRLAPEFGALRQQVIAHGLGQWPQPPAASEPPPRQRLRLLVPGRVRRGKGAELLHAMLPGLREHAELILLGAGAEGEHFFGQRDVHVLLNYAHADLPRLVATLQPDAALILPTVAETFSYTLSECWSLGLPPIATRVGALAERIEDGETGFLAKPDAAALLARIAAIAAAPQQLQRVRARLRTHAPRTLAQMSADYAALLPAAPRSAAPPLRHASPEQIQLLVQQGELAAQQQALQRQAATLKKQTQELDQRAEWASGLDRALRRAQRDVRHHQLTIDLGRSEIDRLVAEGEQRTEWLKRTQDDYSRLETEFELRTRWALNLKTELDLAHGSLSWRLTRPLRYAMRKLRGARARLAFSLTRSRGLLQRMRGSLKRRGLAGTVQRALREFRRGKPPAVAVLQGLPQQAATSIVLPAWPQPQVSIVIPVYNKIAYTLACLASLAQHAGKASFEVIVVDDCSSDDTPKSLADVDGLRVVRNTQNLGFVGSCNAGAAAAHGEFVLFLNNDTVVTPGWLEALLRCFAEQPDAGLVGAKLVYPDGRLQEAGGIVFRDGSGWNYGRFEDPADPRYNFRREADYCSGAAIMLRRSLFEQLGSFDRRYAPAYYEDTDLAFAVRAAGLKVYYEPQSTVVHFEGISAGTDTASGMKRYQVVNQEKFLEKWKDALTRQPLPIDDAAKAPHAASFRKSRRLLIVDACTPTPDQDSGSLRMVNLMRLLDALGWQVTFFSENRLYLDGYTPALQALGVEVLYAPYMNDPIRLFRQRGGEFDAILLSRHYVAINYLGLARLYAPKAKLIFDTVDLHYLREQRAAALEHSEELKRKAERTRAQELKLIRECDATLVVSPVEQALLARELPQARVDILSNVHEVFGCRTAFAERKDLLFVGSFQHPPNEDAMLWFARDIFPLVRTALPEVRLHVIGQPVPQALREFESEHFVLHGFVADLEPFMDGCRISVAPLRYGAGVKGKVNMAMSYGLPVVATTAAVEGMHIQAGSDVLVATDASGFAEAIVRLYDDAALWQTLSANGLANVQRHFSFDAAKKALARILA</sequence>
<feature type="domain" description="Glycosyltransferase 2-like" evidence="2">
    <location>
        <begin position="843"/>
        <end position="1013"/>
    </location>
</feature>
<dbReference type="GO" id="GO:0016740">
    <property type="term" value="F:transferase activity"/>
    <property type="evidence" value="ECO:0007669"/>
    <property type="project" value="UniProtKB-KW"/>
</dbReference>
<dbReference type="SUPFAM" id="SSF53448">
    <property type="entry name" value="Nucleotide-diphospho-sugar transferases"/>
    <property type="match status" value="1"/>
</dbReference>
<dbReference type="PANTHER" id="PTHR43179:SF7">
    <property type="entry name" value="RHAMNOSYLTRANSFERASE WBBL"/>
    <property type="match status" value="1"/>
</dbReference>
<keyword evidence="3" id="KW-0808">Transferase</keyword>
<evidence type="ECO:0000313" key="4">
    <source>
        <dbReference type="Proteomes" id="UP000295293"/>
    </source>
</evidence>
<dbReference type="CDD" id="cd04186">
    <property type="entry name" value="GT_2_like_c"/>
    <property type="match status" value="1"/>
</dbReference>
<dbReference type="Gene3D" id="3.40.50.2000">
    <property type="entry name" value="Glycogen Phosphorylase B"/>
    <property type="match status" value="2"/>
</dbReference>
<gene>
    <name evidence="3" type="ORF">DFR29_107123</name>
</gene>
<dbReference type="EMBL" id="SNZH01000007">
    <property type="protein sequence ID" value="TDR43115.1"/>
    <property type="molecule type" value="Genomic_DNA"/>
</dbReference>
<evidence type="ECO:0000313" key="3">
    <source>
        <dbReference type="EMBL" id="TDR43115.1"/>
    </source>
</evidence>
<protein>
    <submittedName>
        <fullName evidence="3">GT2 family glycosyltransferase</fullName>
    </submittedName>
</protein>
<dbReference type="OrthoDB" id="9807209at2"/>
<name>A0A4R6YWF6_9GAMM</name>
<dbReference type="Pfam" id="PF00535">
    <property type="entry name" value="Glycos_transf_2"/>
    <property type="match status" value="1"/>
</dbReference>
<comment type="caution">
    <text evidence="3">The sequence shown here is derived from an EMBL/GenBank/DDBJ whole genome shotgun (WGS) entry which is preliminary data.</text>
</comment>
<dbReference type="CDD" id="cd03801">
    <property type="entry name" value="GT4_PimA-like"/>
    <property type="match status" value="1"/>
</dbReference>
<dbReference type="Gene3D" id="3.90.550.10">
    <property type="entry name" value="Spore Coat Polysaccharide Biosynthesis Protein SpsA, Chain A"/>
    <property type="match status" value="1"/>
</dbReference>
<dbReference type="SUPFAM" id="SSF53756">
    <property type="entry name" value="UDP-Glycosyltransferase/glycogen phosphorylase"/>
    <property type="match status" value="2"/>
</dbReference>
<reference evidence="3 4" key="1">
    <citation type="submission" date="2019-03" db="EMBL/GenBank/DDBJ databases">
        <title>Genomic Encyclopedia of Type Strains, Phase IV (KMG-IV): sequencing the most valuable type-strain genomes for metagenomic binning, comparative biology and taxonomic classification.</title>
        <authorList>
            <person name="Goeker M."/>
        </authorList>
    </citation>
    <scope>NUCLEOTIDE SEQUENCE [LARGE SCALE GENOMIC DNA]</scope>
    <source>
        <strain evidence="3 4">DSM 21667</strain>
    </source>
</reference>
<dbReference type="Pfam" id="PF13692">
    <property type="entry name" value="Glyco_trans_1_4"/>
    <property type="match status" value="2"/>
</dbReference>
<evidence type="ECO:0000259" key="2">
    <source>
        <dbReference type="Pfam" id="PF00535"/>
    </source>
</evidence>
<dbReference type="InterPro" id="IPR001173">
    <property type="entry name" value="Glyco_trans_2-like"/>
</dbReference>
<proteinExistence type="predicted"/>
<keyword evidence="4" id="KW-1185">Reference proteome</keyword>